<evidence type="ECO:0000313" key="1">
    <source>
        <dbReference type="EMBL" id="RVX04378.1"/>
    </source>
</evidence>
<evidence type="ECO:0000313" key="2">
    <source>
        <dbReference type="Proteomes" id="UP000288805"/>
    </source>
</evidence>
<dbReference type="AlphaFoldDB" id="A0A438J603"/>
<dbReference type="SUPFAM" id="SSF52047">
    <property type="entry name" value="RNI-like"/>
    <property type="match status" value="1"/>
</dbReference>
<dbReference type="Proteomes" id="UP000288805">
    <property type="component" value="Unassembled WGS sequence"/>
</dbReference>
<protein>
    <submittedName>
        <fullName evidence="1">Uncharacterized protein</fullName>
    </submittedName>
</protein>
<reference evidence="1 2" key="1">
    <citation type="journal article" date="2018" name="PLoS Genet.">
        <title>Population sequencing reveals clonal diversity and ancestral inbreeding in the grapevine cultivar Chardonnay.</title>
        <authorList>
            <person name="Roach M.J."/>
            <person name="Johnson D.L."/>
            <person name="Bohlmann J."/>
            <person name="van Vuuren H.J."/>
            <person name="Jones S.J."/>
            <person name="Pretorius I.S."/>
            <person name="Schmidt S.A."/>
            <person name="Borneman A.R."/>
        </authorList>
    </citation>
    <scope>NUCLEOTIDE SEQUENCE [LARGE SCALE GENOMIC DNA]</scope>
    <source>
        <strain evidence="2">cv. Chardonnay</strain>
        <tissue evidence="1">Leaf</tissue>
    </source>
</reference>
<organism evidence="1 2">
    <name type="scientific">Vitis vinifera</name>
    <name type="common">Grape</name>
    <dbReference type="NCBI Taxonomy" id="29760"/>
    <lineage>
        <taxon>Eukaryota</taxon>
        <taxon>Viridiplantae</taxon>
        <taxon>Streptophyta</taxon>
        <taxon>Embryophyta</taxon>
        <taxon>Tracheophyta</taxon>
        <taxon>Spermatophyta</taxon>
        <taxon>Magnoliopsida</taxon>
        <taxon>eudicotyledons</taxon>
        <taxon>Gunneridae</taxon>
        <taxon>Pentapetalae</taxon>
        <taxon>rosids</taxon>
        <taxon>Vitales</taxon>
        <taxon>Vitaceae</taxon>
        <taxon>Viteae</taxon>
        <taxon>Vitis</taxon>
    </lineage>
</organism>
<gene>
    <name evidence="1" type="ORF">CK203_018507</name>
</gene>
<sequence>MSRCDLPIGIGRLKNLQSVKGVYARGSISRELGCLTQLRELGVVLNDYDVGFSHLFENPNAVLQFLPNLKQLTLWQAYNAKQIGKEFCPVGGFPKLEVLVIASTT</sequence>
<dbReference type="Gene3D" id="3.80.10.10">
    <property type="entry name" value="Ribonuclease Inhibitor"/>
    <property type="match status" value="1"/>
</dbReference>
<dbReference type="InterPro" id="IPR032675">
    <property type="entry name" value="LRR_dom_sf"/>
</dbReference>
<name>A0A438J603_VITVI</name>
<accession>A0A438J603</accession>
<proteinExistence type="predicted"/>
<dbReference type="EMBL" id="QGNW01000061">
    <property type="protein sequence ID" value="RVX04378.1"/>
    <property type="molecule type" value="Genomic_DNA"/>
</dbReference>
<comment type="caution">
    <text evidence="1">The sequence shown here is derived from an EMBL/GenBank/DDBJ whole genome shotgun (WGS) entry which is preliminary data.</text>
</comment>